<dbReference type="EMBL" id="CP043839">
    <property type="protein sequence ID" value="WOF12991.1"/>
    <property type="molecule type" value="Genomic_DNA"/>
</dbReference>
<dbReference type="Proteomes" id="UP001302374">
    <property type="component" value="Chromosome"/>
</dbReference>
<gene>
    <name evidence="1" type="ORF">F1644_12305</name>
</gene>
<dbReference type="InterPro" id="IPR042278">
    <property type="entry name" value="Mfa-like_1_N"/>
</dbReference>
<evidence type="ECO:0000313" key="1">
    <source>
        <dbReference type="EMBL" id="WOF12991.1"/>
    </source>
</evidence>
<dbReference type="Gene3D" id="2.60.40.2620">
    <property type="entry name" value="Fimbrillin-like"/>
    <property type="match status" value="1"/>
</dbReference>
<dbReference type="CDD" id="cd13121">
    <property type="entry name" value="BF2867_like_C"/>
    <property type="match status" value="1"/>
</dbReference>
<evidence type="ECO:0000313" key="2">
    <source>
        <dbReference type="Proteomes" id="UP001302374"/>
    </source>
</evidence>
<reference evidence="1 2" key="1">
    <citation type="submission" date="2019-09" db="EMBL/GenBank/DDBJ databases">
        <title>Butyricimonas paravirosa DSM 105722 (=214-4 = JCM 18677 = CCUG 65563).</title>
        <authorList>
            <person name="Le Roy T."/>
            <person name="Cani P.D."/>
        </authorList>
    </citation>
    <scope>NUCLEOTIDE SEQUENCE [LARGE SCALE GENOMIC DNA]</scope>
    <source>
        <strain evidence="1 2">DSM 105722</strain>
    </source>
</reference>
<organism evidence="1 2">
    <name type="scientific">Butyricimonas paravirosa</name>
    <dbReference type="NCBI Taxonomy" id="1472417"/>
    <lineage>
        <taxon>Bacteria</taxon>
        <taxon>Pseudomonadati</taxon>
        <taxon>Bacteroidota</taxon>
        <taxon>Bacteroidia</taxon>
        <taxon>Bacteroidales</taxon>
        <taxon>Odoribacteraceae</taxon>
        <taxon>Butyricimonas</taxon>
    </lineage>
</organism>
<proteinExistence type="predicted"/>
<dbReference type="CDD" id="cd13120">
    <property type="entry name" value="BF2867_like_N"/>
    <property type="match status" value="1"/>
</dbReference>
<protein>
    <submittedName>
        <fullName evidence="1">Fimbrillin family protein</fullName>
    </submittedName>
</protein>
<keyword evidence="2" id="KW-1185">Reference proteome</keyword>
<dbReference type="Pfam" id="PF13149">
    <property type="entry name" value="Mfa_like_1"/>
    <property type="match status" value="1"/>
</dbReference>
<name>A0ABZ0FWR1_9BACT</name>
<dbReference type="Gene3D" id="2.60.40.2630">
    <property type="match status" value="1"/>
</dbReference>
<sequence length="321" mass="35157">MICPYLCIKITSFIKMNIMSGRKKIGFILIALLYACSGGSGSGDPEPTPEPTPEPVRKEIKMLFGVQDIARATDATFEAGDKIGLYVVNYDGQQAGDLQNTGNHVNNMRFVYNSSWTPDQTIYWKDDETKADFYAYYPYSGSVSVSGHVFNVKADQASVDNYKASDFLWGKTSGVSPTEQAVNITLNHVFSCAQVKVEPGNGFTQAALDEAAIQVKFNHVRLAASINLATGEVEAVNEEQSIILGKNDGLYRALVVPQSISETDLLVVNVNGKDYTLKKGHTFEKNKRYTFTVKVNKTSNGINVNIGQWDDDGVDYGGVAE</sequence>
<dbReference type="InterPro" id="IPR025049">
    <property type="entry name" value="Mfa-like_1"/>
</dbReference>
<accession>A0ABZ0FWR1</accession>